<organism evidence="2">
    <name type="scientific">Candidatus Kentrum sp. LFY</name>
    <dbReference type="NCBI Taxonomy" id="2126342"/>
    <lineage>
        <taxon>Bacteria</taxon>
        <taxon>Pseudomonadati</taxon>
        <taxon>Pseudomonadota</taxon>
        <taxon>Gammaproteobacteria</taxon>
        <taxon>Candidatus Kentrum</taxon>
    </lineage>
</organism>
<proteinExistence type="predicted"/>
<feature type="region of interest" description="Disordered" evidence="1">
    <location>
        <begin position="30"/>
        <end position="85"/>
    </location>
</feature>
<evidence type="ECO:0000313" key="2">
    <source>
        <dbReference type="EMBL" id="VFJ87379.1"/>
    </source>
</evidence>
<protein>
    <submittedName>
        <fullName evidence="2">Uncharacterized protein</fullName>
    </submittedName>
</protein>
<gene>
    <name evidence="2" type="ORF">BECKLFY1418B_GA0070995_100637</name>
</gene>
<accession>A0A450U6R0</accession>
<dbReference type="AlphaFoldDB" id="A0A450U6R0"/>
<sequence>MLCRFEHRLRECIYSPLIFASVCAVLENGDPGDSDTEIPCQDRRQEKTVQPDHRSERHPFDWITAPRPDRRPPGRPRGINHSTSA</sequence>
<dbReference type="EMBL" id="CAADFF010000006">
    <property type="protein sequence ID" value="VFJ87379.1"/>
    <property type="molecule type" value="Genomic_DNA"/>
</dbReference>
<name>A0A450U6R0_9GAMM</name>
<feature type="compositionally biased region" description="Basic and acidic residues" evidence="1">
    <location>
        <begin position="40"/>
        <end position="60"/>
    </location>
</feature>
<reference evidence="2" key="1">
    <citation type="submission" date="2019-02" db="EMBL/GenBank/DDBJ databases">
        <authorList>
            <person name="Gruber-Vodicka R. H."/>
            <person name="Seah K. B. B."/>
        </authorList>
    </citation>
    <scope>NUCLEOTIDE SEQUENCE</scope>
    <source>
        <strain evidence="2">BECK_M7</strain>
    </source>
</reference>
<evidence type="ECO:0000256" key="1">
    <source>
        <dbReference type="SAM" id="MobiDB-lite"/>
    </source>
</evidence>